<dbReference type="EMBL" id="ML737114">
    <property type="protein sequence ID" value="KAE8346983.1"/>
    <property type="molecule type" value="Genomic_DNA"/>
</dbReference>
<dbReference type="Proteomes" id="UP000325558">
    <property type="component" value="Unassembled WGS sequence"/>
</dbReference>
<evidence type="ECO:0008006" key="2">
    <source>
        <dbReference type="Google" id="ProtNLM"/>
    </source>
</evidence>
<evidence type="ECO:0000313" key="1">
    <source>
        <dbReference type="EMBL" id="KAE8346983.1"/>
    </source>
</evidence>
<gene>
    <name evidence="1" type="ORF">BDV24DRAFT_147120</name>
</gene>
<dbReference type="InterPro" id="IPR046366">
    <property type="entry name" value="MPAB"/>
</dbReference>
<organism evidence="1">
    <name type="scientific">Aspergillus arachidicola</name>
    <dbReference type="NCBI Taxonomy" id="656916"/>
    <lineage>
        <taxon>Eukaryota</taxon>
        <taxon>Fungi</taxon>
        <taxon>Dikarya</taxon>
        <taxon>Ascomycota</taxon>
        <taxon>Pezizomycotina</taxon>
        <taxon>Eurotiomycetes</taxon>
        <taxon>Eurotiomycetidae</taxon>
        <taxon>Eurotiales</taxon>
        <taxon>Aspergillaceae</taxon>
        <taxon>Aspergillus</taxon>
        <taxon>Aspergillus subgen. Circumdati</taxon>
    </lineage>
</organism>
<dbReference type="PANTHER" id="PTHR36124:SF4">
    <property type="entry name" value="ER-BOUND OXYGENASE MPAB_MPAB'_RUBBER OXYGENASE CATALYTIC DOMAIN-CONTAINING PROTEIN"/>
    <property type="match status" value="1"/>
</dbReference>
<proteinExistence type="predicted"/>
<protein>
    <recommendedName>
        <fullName evidence="2">ER-bound oxygenase mpaB/mpaB'/Rubber oxygenase catalytic domain-containing protein</fullName>
    </recommendedName>
</protein>
<dbReference type="OrthoDB" id="545169at2759"/>
<name>A0A5N6YQ38_9EURO</name>
<dbReference type="PANTHER" id="PTHR36124">
    <property type="match status" value="1"/>
</dbReference>
<accession>A0A5N6YQ38</accession>
<dbReference type="AlphaFoldDB" id="A0A5N6YQ38"/>
<reference evidence="1" key="1">
    <citation type="submission" date="2019-04" db="EMBL/GenBank/DDBJ databases">
        <title>Friends and foes A comparative genomics study of 23 Aspergillus species from section Flavi.</title>
        <authorList>
            <consortium name="DOE Joint Genome Institute"/>
            <person name="Kjaerbolling I."/>
            <person name="Vesth T."/>
            <person name="Frisvad J.C."/>
            <person name="Nybo J.L."/>
            <person name="Theobald S."/>
            <person name="Kildgaard S."/>
            <person name="Isbrandt T."/>
            <person name="Kuo A."/>
            <person name="Sato A."/>
            <person name="Lyhne E.K."/>
            <person name="Kogle M.E."/>
            <person name="Wiebenga A."/>
            <person name="Kun R.S."/>
            <person name="Lubbers R.J."/>
            <person name="Makela M.R."/>
            <person name="Barry K."/>
            <person name="Chovatia M."/>
            <person name="Clum A."/>
            <person name="Daum C."/>
            <person name="Haridas S."/>
            <person name="He G."/>
            <person name="LaButti K."/>
            <person name="Lipzen A."/>
            <person name="Mondo S."/>
            <person name="Riley R."/>
            <person name="Salamov A."/>
            <person name="Simmons B.A."/>
            <person name="Magnuson J.K."/>
            <person name="Henrissat B."/>
            <person name="Mortensen U.H."/>
            <person name="Larsen T.O."/>
            <person name="Devries R.P."/>
            <person name="Grigoriev I.V."/>
            <person name="Machida M."/>
            <person name="Baker S.E."/>
            <person name="Andersen M.R."/>
        </authorList>
    </citation>
    <scope>NUCLEOTIDE SEQUENCE</scope>
    <source>
        <strain evidence="1">CBS 117612</strain>
    </source>
</reference>
<dbReference type="GO" id="GO:0016491">
    <property type="term" value="F:oxidoreductase activity"/>
    <property type="evidence" value="ECO:0007669"/>
    <property type="project" value="InterPro"/>
</dbReference>
<sequence length="413" mass="46909">MYMLNTSEALLDAASLIGLYVLAVQYFRFQRCDRIESQFRQAGRPLSSMTIKEAHDIMRQLRELEFPFALRSSTRMTTFKVCAMASVPTVTDLFVATGQRNEKNNTKRGADTEVLMNEIHDREAASDAHVMAFARMNYIHSRYRKAGKILDEDMLHTLGSAVVDLFRSIEKYEWRQLTDVEKCAVGVFYRSMGEAMEIPFNLLPSGKAGFTDGIHFAQELCDFTVAYETAAVKPTQSTLFISRRLMDLETVNYPSILKPVVERIIATRLDEHIRVSMGYHKPRTALSSLLASSVAIRKSILRYLSLPRPHFMGVKVLEAEPDPTTGRYAIKEWLDNPWYVKPTFLNRWGPKSWSVRLFGTGNVPTKNGPFRDEGYDIKAIGPQIMENKGQAEVEAIAENFRKKDIPAGCPFHA</sequence>